<name>A0ABT5EUY6_9BACT</name>
<dbReference type="Proteomes" id="UP001221411">
    <property type="component" value="Unassembled WGS sequence"/>
</dbReference>
<keyword evidence="3" id="KW-1185">Reference proteome</keyword>
<feature type="signal peptide" evidence="1">
    <location>
        <begin position="1"/>
        <end position="20"/>
    </location>
</feature>
<protein>
    <recommendedName>
        <fullName evidence="4">Secreted protein</fullName>
    </recommendedName>
</protein>
<dbReference type="PROSITE" id="PS51257">
    <property type="entry name" value="PROKAR_LIPOPROTEIN"/>
    <property type="match status" value="1"/>
</dbReference>
<evidence type="ECO:0000256" key="1">
    <source>
        <dbReference type="SAM" id="SignalP"/>
    </source>
</evidence>
<dbReference type="RefSeq" id="WP_271921212.1">
    <property type="nucleotide sequence ID" value="NZ_JAQNDO010000001.1"/>
</dbReference>
<proteinExistence type="predicted"/>
<feature type="chain" id="PRO_5047373038" description="Secreted protein" evidence="1">
    <location>
        <begin position="21"/>
        <end position="109"/>
    </location>
</feature>
<dbReference type="EMBL" id="JAQNDO010000001">
    <property type="protein sequence ID" value="MDC0744566.1"/>
    <property type="molecule type" value="Genomic_DNA"/>
</dbReference>
<sequence length="109" mass="11035">MNRRVLGTLGFSLWTLAALACAGAAPGDDVPSAASADTTCQSDADCVVVETACCDHCNGGKAEAFNKAHANAHRPQGCEGVACTRRGCGDAVAECVDHTCQAKILPLGS</sequence>
<comment type="caution">
    <text evidence="2">The sequence shown here is derived from an EMBL/GenBank/DDBJ whole genome shotgun (WGS) entry which is preliminary data.</text>
</comment>
<evidence type="ECO:0008006" key="4">
    <source>
        <dbReference type="Google" id="ProtNLM"/>
    </source>
</evidence>
<reference evidence="2 3" key="1">
    <citation type="submission" date="2022-11" db="EMBL/GenBank/DDBJ databases">
        <title>Minimal conservation of predation-associated metabolite biosynthetic gene clusters underscores biosynthetic potential of Myxococcota including descriptions for ten novel species: Archangium lansinium sp. nov., Myxococcus landrumus sp. nov., Nannocystis bai.</title>
        <authorList>
            <person name="Ahearne A."/>
            <person name="Stevens C."/>
            <person name="Dowd S."/>
        </authorList>
    </citation>
    <scope>NUCLEOTIDE SEQUENCE [LARGE SCALE GENOMIC DNA]</scope>
    <source>
        <strain evidence="2 3">RJM3</strain>
    </source>
</reference>
<keyword evidence="1" id="KW-0732">Signal</keyword>
<accession>A0ABT5EUY6</accession>
<organism evidence="2 3">
    <name type="scientific">Polyangium mundeleinium</name>
    <dbReference type="NCBI Taxonomy" id="2995306"/>
    <lineage>
        <taxon>Bacteria</taxon>
        <taxon>Pseudomonadati</taxon>
        <taxon>Myxococcota</taxon>
        <taxon>Polyangia</taxon>
        <taxon>Polyangiales</taxon>
        <taxon>Polyangiaceae</taxon>
        <taxon>Polyangium</taxon>
    </lineage>
</organism>
<gene>
    <name evidence="2" type="ORF">POL67_24750</name>
</gene>
<evidence type="ECO:0000313" key="3">
    <source>
        <dbReference type="Proteomes" id="UP001221411"/>
    </source>
</evidence>
<evidence type="ECO:0000313" key="2">
    <source>
        <dbReference type="EMBL" id="MDC0744566.1"/>
    </source>
</evidence>